<dbReference type="Pfam" id="PF01888">
    <property type="entry name" value="CbiD"/>
    <property type="match status" value="1"/>
</dbReference>
<dbReference type="eggNOG" id="COG1903">
    <property type="taxonomic scope" value="Bacteria"/>
</dbReference>
<dbReference type="GO" id="GO:0032259">
    <property type="term" value="P:methylation"/>
    <property type="evidence" value="ECO:0007669"/>
    <property type="project" value="UniProtKB-KW"/>
</dbReference>
<dbReference type="STRING" id="406817.XNC1_1152"/>
<evidence type="ECO:0000256" key="3">
    <source>
        <dbReference type="ARBA" id="ARBA00022679"/>
    </source>
</evidence>
<comment type="similarity">
    <text evidence="5">Belongs to the CbiD family.</text>
</comment>
<evidence type="ECO:0000256" key="1">
    <source>
        <dbReference type="ARBA" id="ARBA00022573"/>
    </source>
</evidence>
<protein>
    <recommendedName>
        <fullName evidence="5">Cobalt-precorrin-5B C(1)-methyltransferase</fullName>
        <ecNumber evidence="5">2.1.1.195</ecNumber>
    </recommendedName>
    <alternativeName>
        <fullName evidence="5">Cobalt-precorrin-6A synthase</fullName>
    </alternativeName>
</protein>
<dbReference type="GO" id="GO:0019251">
    <property type="term" value="P:anaerobic cobalamin biosynthetic process"/>
    <property type="evidence" value="ECO:0007669"/>
    <property type="project" value="UniProtKB-UniRule"/>
</dbReference>
<name>D3V925_XENNA</name>
<keyword evidence="4 5" id="KW-0949">S-adenosyl-L-methionine</keyword>
<dbReference type="InterPro" id="IPR036074">
    <property type="entry name" value="CbiD_sf"/>
</dbReference>
<evidence type="ECO:0000313" key="6">
    <source>
        <dbReference type="EMBL" id="CBJ89223.1"/>
    </source>
</evidence>
<comment type="catalytic activity">
    <reaction evidence="5">
        <text>Co-precorrin-5B + S-adenosyl-L-methionine = Co-precorrin-6A + S-adenosyl-L-homocysteine</text>
        <dbReference type="Rhea" id="RHEA:26285"/>
        <dbReference type="ChEBI" id="CHEBI:57856"/>
        <dbReference type="ChEBI" id="CHEBI:59789"/>
        <dbReference type="ChEBI" id="CHEBI:60063"/>
        <dbReference type="ChEBI" id="CHEBI:60064"/>
        <dbReference type="EC" id="2.1.1.195"/>
    </reaction>
</comment>
<dbReference type="SUPFAM" id="SSF111342">
    <property type="entry name" value="CbiD-like"/>
    <property type="match status" value="1"/>
</dbReference>
<organism evidence="6 7">
    <name type="scientific">Xenorhabdus nematophila (strain ATCC 19061 / DSM 3370 / CCUG 14189 / LMG 1036 / NCIMB 9965 / AN6)</name>
    <dbReference type="NCBI Taxonomy" id="406817"/>
    <lineage>
        <taxon>Bacteria</taxon>
        <taxon>Pseudomonadati</taxon>
        <taxon>Pseudomonadota</taxon>
        <taxon>Gammaproteobacteria</taxon>
        <taxon>Enterobacterales</taxon>
        <taxon>Morganellaceae</taxon>
        <taxon>Xenorhabdus</taxon>
    </lineage>
</organism>
<dbReference type="HOGENOM" id="CLU_041273_1_0_6"/>
<dbReference type="PANTHER" id="PTHR35863">
    <property type="entry name" value="COBALT-PRECORRIN-5B C(1)-METHYLTRANSFERASE"/>
    <property type="match status" value="1"/>
</dbReference>
<dbReference type="UniPathway" id="UPA00148">
    <property type="reaction ID" value="UER00227"/>
</dbReference>
<dbReference type="PANTHER" id="PTHR35863:SF1">
    <property type="entry name" value="COBALT-PRECORRIN-5B C(1)-METHYLTRANSFERASE"/>
    <property type="match status" value="1"/>
</dbReference>
<dbReference type="PIRSF" id="PIRSF026782">
    <property type="entry name" value="CbiD"/>
    <property type="match status" value="1"/>
</dbReference>
<evidence type="ECO:0000256" key="5">
    <source>
        <dbReference type="HAMAP-Rule" id="MF_00787"/>
    </source>
</evidence>
<keyword evidence="1 5" id="KW-0169">Cobalamin biosynthesis</keyword>
<keyword evidence="7" id="KW-1185">Reference proteome</keyword>
<reference evidence="6 7" key="1">
    <citation type="journal article" date="2011" name="PLoS ONE">
        <title>The entomopathogenic bacterial endosymbionts xenorhabdus and photorhabdus: convergent lifestyles from divergent genomes.</title>
        <authorList>
            <person name="Chaston J.M."/>
            <person name="Suen G."/>
            <person name="Tucker S.L."/>
            <person name="Andersen A.W."/>
            <person name="Bhasin A."/>
            <person name="Bode E."/>
            <person name="Bode H.B."/>
            <person name="Brachmann A.O."/>
            <person name="Cowles C.E."/>
            <person name="Cowles K.N."/>
            <person name="Darby C."/>
            <person name="de Leon L."/>
            <person name="Drace K."/>
            <person name="Du Z."/>
            <person name="Givaudan A."/>
            <person name="Herbert Tran E.E."/>
            <person name="Jewell K.A."/>
            <person name="Knack J.J."/>
            <person name="Krasomil-Osterfeld K.C."/>
            <person name="Kukor R."/>
            <person name="Lanois A."/>
            <person name="Latreille P."/>
            <person name="Leimgruber N.K."/>
            <person name="Lipke C.M."/>
            <person name="Liu R."/>
            <person name="Lu X."/>
            <person name="Martens E.C."/>
            <person name="Marri P.R."/>
            <person name="Medigue C."/>
            <person name="Menard M.L."/>
            <person name="Miller N.M."/>
            <person name="Morales-Soto N."/>
            <person name="Norton S."/>
            <person name="Ogier J.C."/>
            <person name="Orchard S.S."/>
            <person name="Park D."/>
            <person name="Park Y."/>
            <person name="Qurollo B.A."/>
            <person name="Sugar D.R."/>
            <person name="Richards G.R."/>
            <person name="Rouy Z."/>
            <person name="Slominski B."/>
            <person name="Slominski K."/>
            <person name="Snyder H."/>
            <person name="Tjaden B.C."/>
            <person name="van der Hoeven R."/>
            <person name="Welch R.D."/>
            <person name="Wheeler C."/>
            <person name="Xiang B."/>
            <person name="Barbazuk B."/>
            <person name="Gaudriault S."/>
            <person name="Goodner B."/>
            <person name="Slater S.C."/>
            <person name="Forst S."/>
            <person name="Goldman B.S."/>
            <person name="Goodrich-Blair H."/>
        </authorList>
    </citation>
    <scope>NUCLEOTIDE SEQUENCE [LARGE SCALE GENOMIC DNA]</scope>
    <source>
        <strain evidence="7">ATCC 19061 / DSM 3370 / CCUG 14189 / LMG 1036 / NCIMB 9965 / AN6</strain>
    </source>
</reference>
<dbReference type="KEGG" id="xne:XNC1_1152"/>
<evidence type="ECO:0000256" key="2">
    <source>
        <dbReference type="ARBA" id="ARBA00022603"/>
    </source>
</evidence>
<dbReference type="Gene3D" id="3.30.2110.10">
    <property type="entry name" value="CbiD-like"/>
    <property type="match status" value="1"/>
</dbReference>
<evidence type="ECO:0000256" key="4">
    <source>
        <dbReference type="ARBA" id="ARBA00022691"/>
    </source>
</evidence>
<dbReference type="Proteomes" id="UP000008075">
    <property type="component" value="Chromosome"/>
</dbReference>
<proteinExistence type="inferred from homology"/>
<dbReference type="GO" id="GO:0043780">
    <property type="term" value="F:cobalt-precorrin-5B C1-methyltransferase activity"/>
    <property type="evidence" value="ECO:0007669"/>
    <property type="project" value="RHEA"/>
</dbReference>
<comment type="function">
    <text evidence="5">Catalyzes the methylation of C-1 in cobalt-precorrin-5B to form cobalt-precorrin-6A.</text>
</comment>
<keyword evidence="2 5" id="KW-0489">Methyltransferase</keyword>
<accession>D3V925</accession>
<dbReference type="EMBL" id="FN667742">
    <property type="protein sequence ID" value="CBJ89223.1"/>
    <property type="molecule type" value="Genomic_DNA"/>
</dbReference>
<sequence length="410" mass="44879">MLPLLSMPFFIGCLRWEMNERNDSLPRVPEINGFETDGVGTIWHRGKQYRKGYTTGSCATAAARVAALMILRQQIIHQVSIVTPSGVTLALNVEQPLIEGQQAIAAIRKDGGDDVDATHGMLIFARVVLNDSGIIVLDGGEGIGRVTRVGVGLPIGWAAINKTPRHTIEETVREVIGPHRGADIVIFAPEGEERAKKTYNDRLGIKGGISVIGTTGIVTPMSEESWKRSLALELEAKRASGLERIIFVPGNHGERFVSQQLGIDANCVVTMSNFVGYMLQEAVRLEFRHVVLVGHVGKLVKIAAGIFHTHSHIADGRMETLIANLALIGAPFELIQAVDQCDTTEAAIELIAEQGWQSVFQQIAGKICWRIDQMLRFASSKPQCDAILFSFDNQVLGCNRPVNEIVEDFR</sequence>
<comment type="pathway">
    <text evidence="5">Cofactor biosynthesis; adenosylcobalamin biosynthesis; cob(II)yrinate a,c-diamide from sirohydrochlorin (anaerobic route): step 6/10.</text>
</comment>
<dbReference type="InterPro" id="IPR002748">
    <property type="entry name" value="CbiD"/>
</dbReference>
<dbReference type="HAMAP" id="MF_00787">
    <property type="entry name" value="CbiD"/>
    <property type="match status" value="1"/>
</dbReference>
<dbReference type="NCBIfam" id="TIGR00312">
    <property type="entry name" value="cbiD"/>
    <property type="match status" value="1"/>
</dbReference>
<dbReference type="AlphaFoldDB" id="D3V925"/>
<dbReference type="EC" id="2.1.1.195" evidence="5"/>
<evidence type="ECO:0000313" key="7">
    <source>
        <dbReference type="Proteomes" id="UP000008075"/>
    </source>
</evidence>
<gene>
    <name evidence="5" type="primary">cbiD</name>
    <name evidence="6" type="ordered locus">XNC1_1152</name>
</gene>
<keyword evidence="3 5" id="KW-0808">Transferase</keyword>